<evidence type="ECO:0000256" key="1">
    <source>
        <dbReference type="ARBA" id="ARBA00023015"/>
    </source>
</evidence>
<dbReference type="PROSITE" id="PS50977">
    <property type="entry name" value="HTH_TETR_2"/>
    <property type="match status" value="1"/>
</dbReference>
<dbReference type="SUPFAM" id="SSF48498">
    <property type="entry name" value="Tetracyclin repressor-like, C-terminal domain"/>
    <property type="match status" value="1"/>
</dbReference>
<dbReference type="Proteomes" id="UP000321523">
    <property type="component" value="Unassembled WGS sequence"/>
</dbReference>
<dbReference type="GO" id="GO:0003700">
    <property type="term" value="F:DNA-binding transcription factor activity"/>
    <property type="evidence" value="ECO:0007669"/>
    <property type="project" value="TreeGrafter"/>
</dbReference>
<dbReference type="RefSeq" id="WP_044429422.1">
    <property type="nucleotide sequence ID" value="NZ_BJYZ01000013.1"/>
</dbReference>
<keyword evidence="3" id="KW-0804">Transcription</keyword>
<sequence length="186" mass="20217">MNENSPRKRQPEVTQQRLLDVAGELVTESGVIALTLEAVAKRAGVSKGGLLHHFPSKHALLMAMVQDISDRFMEQVAGQAGNDPDAHGRSARAYVRTVVDEPDQEIRRWGALSAAFMSDPSLMADWRARLAEQRAADAAEGTDPVGPMIARLAADGLWLADVCGLYGIDEDMRGRIADRLIALTRS</sequence>
<dbReference type="PANTHER" id="PTHR30055:SF234">
    <property type="entry name" value="HTH-TYPE TRANSCRIPTIONAL REGULATOR BETI"/>
    <property type="match status" value="1"/>
</dbReference>
<evidence type="ECO:0000256" key="2">
    <source>
        <dbReference type="ARBA" id="ARBA00023125"/>
    </source>
</evidence>
<name>A0A512DRF8_9PROT</name>
<dbReference type="EMBL" id="BJYZ01000013">
    <property type="protein sequence ID" value="GEO38800.1"/>
    <property type="molecule type" value="Genomic_DNA"/>
</dbReference>
<dbReference type="PANTHER" id="PTHR30055">
    <property type="entry name" value="HTH-TYPE TRANSCRIPTIONAL REGULATOR RUTR"/>
    <property type="match status" value="1"/>
</dbReference>
<evidence type="ECO:0000259" key="5">
    <source>
        <dbReference type="PROSITE" id="PS50977"/>
    </source>
</evidence>
<evidence type="ECO:0000313" key="7">
    <source>
        <dbReference type="Proteomes" id="UP000321523"/>
    </source>
</evidence>
<gene>
    <name evidence="6" type="ORF">SAE02_29480</name>
</gene>
<dbReference type="Pfam" id="PF00440">
    <property type="entry name" value="TetR_N"/>
    <property type="match status" value="1"/>
</dbReference>
<feature type="domain" description="HTH tetR-type" evidence="5">
    <location>
        <begin position="12"/>
        <end position="72"/>
    </location>
</feature>
<keyword evidence="7" id="KW-1185">Reference proteome</keyword>
<evidence type="ECO:0000256" key="4">
    <source>
        <dbReference type="PROSITE-ProRule" id="PRU00335"/>
    </source>
</evidence>
<organism evidence="6 7">
    <name type="scientific">Skermanella aerolata</name>
    <dbReference type="NCBI Taxonomy" id="393310"/>
    <lineage>
        <taxon>Bacteria</taxon>
        <taxon>Pseudomonadati</taxon>
        <taxon>Pseudomonadota</taxon>
        <taxon>Alphaproteobacteria</taxon>
        <taxon>Rhodospirillales</taxon>
        <taxon>Azospirillaceae</taxon>
        <taxon>Skermanella</taxon>
    </lineage>
</organism>
<dbReference type="InterPro" id="IPR050109">
    <property type="entry name" value="HTH-type_TetR-like_transc_reg"/>
</dbReference>
<dbReference type="InterPro" id="IPR036271">
    <property type="entry name" value="Tet_transcr_reg_TetR-rel_C_sf"/>
</dbReference>
<dbReference type="AlphaFoldDB" id="A0A512DRF8"/>
<dbReference type="GO" id="GO:0000976">
    <property type="term" value="F:transcription cis-regulatory region binding"/>
    <property type="evidence" value="ECO:0007669"/>
    <property type="project" value="TreeGrafter"/>
</dbReference>
<dbReference type="PRINTS" id="PR00455">
    <property type="entry name" value="HTHTETR"/>
</dbReference>
<dbReference type="Pfam" id="PF17937">
    <property type="entry name" value="TetR_C_28"/>
    <property type="match status" value="1"/>
</dbReference>
<accession>A0A512DRF8</accession>
<keyword evidence="1" id="KW-0805">Transcription regulation</keyword>
<comment type="caution">
    <text evidence="6">The sequence shown here is derived from an EMBL/GenBank/DDBJ whole genome shotgun (WGS) entry which is preliminary data.</text>
</comment>
<dbReference type="SUPFAM" id="SSF46689">
    <property type="entry name" value="Homeodomain-like"/>
    <property type="match status" value="1"/>
</dbReference>
<proteinExistence type="predicted"/>
<dbReference type="InterPro" id="IPR009057">
    <property type="entry name" value="Homeodomain-like_sf"/>
</dbReference>
<keyword evidence="2 4" id="KW-0238">DNA-binding</keyword>
<dbReference type="InterPro" id="IPR001647">
    <property type="entry name" value="HTH_TetR"/>
</dbReference>
<evidence type="ECO:0000313" key="6">
    <source>
        <dbReference type="EMBL" id="GEO38800.1"/>
    </source>
</evidence>
<protein>
    <submittedName>
        <fullName evidence="6">TetR family transcriptional regulator</fullName>
    </submittedName>
</protein>
<evidence type="ECO:0000256" key="3">
    <source>
        <dbReference type="ARBA" id="ARBA00023163"/>
    </source>
</evidence>
<feature type="DNA-binding region" description="H-T-H motif" evidence="4">
    <location>
        <begin position="35"/>
        <end position="54"/>
    </location>
</feature>
<reference evidence="6 7" key="1">
    <citation type="submission" date="2019-07" db="EMBL/GenBank/DDBJ databases">
        <title>Whole genome shotgun sequence of Skermanella aerolata NBRC 106429.</title>
        <authorList>
            <person name="Hosoyama A."/>
            <person name="Uohara A."/>
            <person name="Ohji S."/>
            <person name="Ichikawa N."/>
        </authorList>
    </citation>
    <scope>NUCLEOTIDE SEQUENCE [LARGE SCALE GENOMIC DNA]</scope>
    <source>
        <strain evidence="6 7">NBRC 106429</strain>
    </source>
</reference>
<dbReference type="Gene3D" id="1.10.357.10">
    <property type="entry name" value="Tetracycline Repressor, domain 2"/>
    <property type="match status" value="1"/>
</dbReference>
<dbReference type="InterPro" id="IPR041479">
    <property type="entry name" value="TetR_CgmR_C"/>
</dbReference>